<dbReference type="Gene3D" id="1.10.10.10">
    <property type="entry name" value="Winged helix-like DNA-binding domain superfamily/Winged helix DNA-binding domain"/>
    <property type="match status" value="1"/>
</dbReference>
<dbReference type="RefSeq" id="WP_186560561.1">
    <property type="nucleotide sequence ID" value="NZ_JACNMF010000002.1"/>
</dbReference>
<dbReference type="EMBL" id="JACNMF010000002">
    <property type="protein sequence ID" value="MBC3758115.1"/>
    <property type="molecule type" value="Genomic_DNA"/>
</dbReference>
<evidence type="ECO:0000313" key="1">
    <source>
        <dbReference type="EMBL" id="MBC3758115.1"/>
    </source>
</evidence>
<dbReference type="AlphaFoldDB" id="A0A923HEV2"/>
<dbReference type="InterPro" id="IPR030489">
    <property type="entry name" value="TR_Rrf2-type_CS"/>
</dbReference>
<dbReference type="GO" id="GO:0005829">
    <property type="term" value="C:cytosol"/>
    <property type="evidence" value="ECO:0007669"/>
    <property type="project" value="TreeGrafter"/>
</dbReference>
<dbReference type="GO" id="GO:0003700">
    <property type="term" value="F:DNA-binding transcription factor activity"/>
    <property type="evidence" value="ECO:0007669"/>
    <property type="project" value="TreeGrafter"/>
</dbReference>
<gene>
    <name evidence="1" type="ORF">H7U19_06850</name>
</gene>
<name>A0A923HEV2_9FLAO</name>
<dbReference type="PANTHER" id="PTHR33221:SF13">
    <property type="entry name" value="TRANSCRIPTIONAL REGULATOR-RELATED"/>
    <property type="match status" value="1"/>
</dbReference>
<dbReference type="InterPro" id="IPR036390">
    <property type="entry name" value="WH_DNA-bd_sf"/>
</dbReference>
<dbReference type="InterPro" id="IPR000944">
    <property type="entry name" value="Tscrpt_reg_Rrf2"/>
</dbReference>
<protein>
    <submittedName>
        <fullName evidence="1">Rrf2 family transcriptional regulator</fullName>
    </submittedName>
</protein>
<dbReference type="Pfam" id="PF02082">
    <property type="entry name" value="Rrf2"/>
    <property type="match status" value="1"/>
</dbReference>
<organism evidence="1 2">
    <name type="scientific">Hyunsoonleella aquatilis</name>
    <dbReference type="NCBI Taxonomy" id="2762758"/>
    <lineage>
        <taxon>Bacteria</taxon>
        <taxon>Pseudomonadati</taxon>
        <taxon>Bacteroidota</taxon>
        <taxon>Flavobacteriia</taxon>
        <taxon>Flavobacteriales</taxon>
        <taxon>Flavobacteriaceae</taxon>
    </lineage>
</organism>
<dbReference type="InterPro" id="IPR036388">
    <property type="entry name" value="WH-like_DNA-bd_sf"/>
</dbReference>
<dbReference type="SUPFAM" id="SSF46785">
    <property type="entry name" value="Winged helix' DNA-binding domain"/>
    <property type="match status" value="1"/>
</dbReference>
<dbReference type="NCBIfam" id="TIGR00738">
    <property type="entry name" value="rrf2_super"/>
    <property type="match status" value="1"/>
</dbReference>
<proteinExistence type="predicted"/>
<dbReference type="PROSITE" id="PS01332">
    <property type="entry name" value="HTH_RRF2_1"/>
    <property type="match status" value="1"/>
</dbReference>
<accession>A0A923HEV2</accession>
<dbReference type="PANTHER" id="PTHR33221">
    <property type="entry name" value="WINGED HELIX-TURN-HELIX TRANSCRIPTIONAL REGULATOR, RRF2 FAMILY"/>
    <property type="match status" value="1"/>
</dbReference>
<keyword evidence="2" id="KW-1185">Reference proteome</keyword>
<comment type="caution">
    <text evidence="1">The sequence shown here is derived from an EMBL/GenBank/DDBJ whole genome shotgun (WGS) entry which is preliminary data.</text>
</comment>
<sequence>MLSNSSKYAVKAVLFLALNSSEGAKVSVKDIADPINVPQAYIAKLLQALAKEGIISSTRGPKGGFYLSEEDLEQSIISIIKVIDGKKRLTSCLLSLENCNEGKPCPLHDILSVSRNHIIEQLQTKSIKDLALSVKSGRTFLPL</sequence>
<dbReference type="Proteomes" id="UP000656244">
    <property type="component" value="Unassembled WGS sequence"/>
</dbReference>
<dbReference type="PROSITE" id="PS51197">
    <property type="entry name" value="HTH_RRF2_2"/>
    <property type="match status" value="1"/>
</dbReference>
<evidence type="ECO:0000313" key="2">
    <source>
        <dbReference type="Proteomes" id="UP000656244"/>
    </source>
</evidence>
<reference evidence="1" key="1">
    <citation type="submission" date="2020-08" db="EMBL/GenBank/DDBJ databases">
        <title>Hyunsoonleella sp. strain SJ7 genome sequencing and assembly.</title>
        <authorList>
            <person name="Kim I."/>
        </authorList>
    </citation>
    <scope>NUCLEOTIDE SEQUENCE</scope>
    <source>
        <strain evidence="1">SJ7</strain>
    </source>
</reference>